<dbReference type="EMBL" id="FTOU01000005">
    <property type="protein sequence ID" value="SIS81218.1"/>
    <property type="molecule type" value="Genomic_DNA"/>
</dbReference>
<keyword evidence="5" id="KW-1185">Reference proteome</keyword>
<evidence type="ECO:0000313" key="3">
    <source>
        <dbReference type="EMBL" id="WCR04197.1"/>
    </source>
</evidence>
<feature type="region of interest" description="Disordered" evidence="1">
    <location>
        <begin position="53"/>
        <end position="75"/>
    </location>
</feature>
<feature type="compositionally biased region" description="Basic residues" evidence="1">
    <location>
        <begin position="65"/>
        <end position="75"/>
    </location>
</feature>
<sequence>MTRKQLPKSPYGQMFKPTETPHDRTAAAAKQIIADEQQRQLDLTAKLKAARLEKEAAEASAPPPLRKKAQKSKKQ</sequence>
<gene>
    <name evidence="3" type="ORF">JHX88_05500</name>
    <name evidence="2" type="ORF">SAMN05421772_105189</name>
</gene>
<evidence type="ECO:0000313" key="2">
    <source>
        <dbReference type="EMBL" id="SIS81218.1"/>
    </source>
</evidence>
<dbReference type="AlphaFoldDB" id="A0AA45W418"/>
<organism evidence="2 4">
    <name type="scientific">Paracoccus saliphilus</name>
    <dbReference type="NCBI Taxonomy" id="405559"/>
    <lineage>
        <taxon>Bacteria</taxon>
        <taxon>Pseudomonadati</taxon>
        <taxon>Pseudomonadota</taxon>
        <taxon>Alphaproteobacteria</taxon>
        <taxon>Rhodobacterales</taxon>
        <taxon>Paracoccaceae</taxon>
        <taxon>Paracoccus</taxon>
    </lineage>
</organism>
<evidence type="ECO:0000256" key="1">
    <source>
        <dbReference type="SAM" id="MobiDB-lite"/>
    </source>
</evidence>
<feature type="region of interest" description="Disordered" evidence="1">
    <location>
        <begin position="1"/>
        <end position="20"/>
    </location>
</feature>
<protein>
    <submittedName>
        <fullName evidence="2">Uncharacterized protein</fullName>
    </submittedName>
</protein>
<proteinExistence type="predicted"/>
<dbReference type="Proteomes" id="UP000186216">
    <property type="component" value="Unassembled WGS sequence"/>
</dbReference>
<dbReference type="RefSeq" id="WP_076525343.1">
    <property type="nucleotide sequence ID" value="NZ_CP067140.1"/>
</dbReference>
<evidence type="ECO:0000313" key="5">
    <source>
        <dbReference type="Proteomes" id="UP001215549"/>
    </source>
</evidence>
<accession>A0AA45W418</accession>
<reference evidence="2 4" key="1">
    <citation type="submission" date="2017-01" db="EMBL/GenBank/DDBJ databases">
        <authorList>
            <person name="Varghese N."/>
            <person name="Submissions S."/>
        </authorList>
    </citation>
    <scope>NUCLEOTIDE SEQUENCE [LARGE SCALE GENOMIC DNA]</scope>
    <source>
        <strain evidence="2 4">DSM 18447</strain>
    </source>
</reference>
<name>A0AA45W418_9RHOB</name>
<evidence type="ECO:0000313" key="4">
    <source>
        <dbReference type="Proteomes" id="UP000186216"/>
    </source>
</evidence>
<dbReference type="EMBL" id="CP067140">
    <property type="protein sequence ID" value="WCR04197.1"/>
    <property type="molecule type" value="Genomic_DNA"/>
</dbReference>
<reference evidence="3 5" key="2">
    <citation type="submission" date="2021-01" db="EMBL/GenBank/DDBJ databases">
        <title>Biogeographic distribution of Paracoccus.</title>
        <authorList>
            <person name="Hollensteiner J."/>
            <person name="Leineberger J."/>
            <person name="Brinkhoff T."/>
            <person name="Daniel R."/>
        </authorList>
    </citation>
    <scope>NUCLEOTIDE SEQUENCE [LARGE SCALE GENOMIC DNA]</scope>
    <source>
        <strain evidence="3 5">DSM 18447</strain>
    </source>
</reference>
<dbReference type="Proteomes" id="UP001215549">
    <property type="component" value="Chromosome"/>
</dbReference>